<proteinExistence type="predicted"/>
<dbReference type="AlphaFoldDB" id="A0AAE2CCJ4"/>
<evidence type="ECO:0000313" key="2">
    <source>
        <dbReference type="EMBL" id="KAK4417050.1"/>
    </source>
</evidence>
<accession>A0AAE2CCJ4</accession>
<evidence type="ECO:0000256" key="1">
    <source>
        <dbReference type="SAM" id="MobiDB-lite"/>
    </source>
</evidence>
<sequence length="136" mass="15780">MSRRLRPRARREIKDLKIFVSQPTWADTCKWIRGRQGDEVSEGASNSREPSRQPHQTTEEIKHLLEEAAEKGARVALKVMETMKGEKSRSGEQIPLPQKRQEPVTPPVEPLMKRPEHSSLKDPRIEALRRELNELR</sequence>
<feature type="region of interest" description="Disordered" evidence="1">
    <location>
        <begin position="36"/>
        <end position="59"/>
    </location>
</feature>
<gene>
    <name evidence="2" type="ORF">Salat_2530500</name>
</gene>
<feature type="compositionally biased region" description="Basic and acidic residues" evidence="1">
    <location>
        <begin position="111"/>
        <end position="125"/>
    </location>
</feature>
<dbReference type="EMBL" id="JACGWO010000010">
    <property type="protein sequence ID" value="KAK4417050.1"/>
    <property type="molecule type" value="Genomic_DNA"/>
</dbReference>
<dbReference type="Proteomes" id="UP001293254">
    <property type="component" value="Unassembled WGS sequence"/>
</dbReference>
<keyword evidence="3" id="KW-1185">Reference proteome</keyword>
<feature type="compositionally biased region" description="Basic and acidic residues" evidence="1">
    <location>
        <begin position="49"/>
        <end position="59"/>
    </location>
</feature>
<reference evidence="2" key="2">
    <citation type="journal article" date="2024" name="Plant">
        <title>Genomic evolution and insights into agronomic trait innovations of Sesamum species.</title>
        <authorList>
            <person name="Miao H."/>
            <person name="Wang L."/>
            <person name="Qu L."/>
            <person name="Liu H."/>
            <person name="Sun Y."/>
            <person name="Le M."/>
            <person name="Wang Q."/>
            <person name="Wei S."/>
            <person name="Zheng Y."/>
            <person name="Lin W."/>
            <person name="Duan Y."/>
            <person name="Cao H."/>
            <person name="Xiong S."/>
            <person name="Wang X."/>
            <person name="Wei L."/>
            <person name="Li C."/>
            <person name="Ma Q."/>
            <person name="Ju M."/>
            <person name="Zhao R."/>
            <person name="Li G."/>
            <person name="Mu C."/>
            <person name="Tian Q."/>
            <person name="Mei H."/>
            <person name="Zhang T."/>
            <person name="Gao T."/>
            <person name="Zhang H."/>
        </authorList>
    </citation>
    <scope>NUCLEOTIDE SEQUENCE</scope>
    <source>
        <strain evidence="2">3651</strain>
    </source>
</reference>
<organism evidence="2 3">
    <name type="scientific">Sesamum alatum</name>
    <dbReference type="NCBI Taxonomy" id="300844"/>
    <lineage>
        <taxon>Eukaryota</taxon>
        <taxon>Viridiplantae</taxon>
        <taxon>Streptophyta</taxon>
        <taxon>Embryophyta</taxon>
        <taxon>Tracheophyta</taxon>
        <taxon>Spermatophyta</taxon>
        <taxon>Magnoliopsida</taxon>
        <taxon>eudicotyledons</taxon>
        <taxon>Gunneridae</taxon>
        <taxon>Pentapetalae</taxon>
        <taxon>asterids</taxon>
        <taxon>lamiids</taxon>
        <taxon>Lamiales</taxon>
        <taxon>Pedaliaceae</taxon>
        <taxon>Sesamum</taxon>
    </lineage>
</organism>
<feature type="region of interest" description="Disordered" evidence="1">
    <location>
        <begin position="82"/>
        <end position="125"/>
    </location>
</feature>
<reference evidence="2" key="1">
    <citation type="submission" date="2020-06" db="EMBL/GenBank/DDBJ databases">
        <authorList>
            <person name="Li T."/>
            <person name="Hu X."/>
            <person name="Zhang T."/>
            <person name="Song X."/>
            <person name="Zhang H."/>
            <person name="Dai N."/>
            <person name="Sheng W."/>
            <person name="Hou X."/>
            <person name="Wei L."/>
        </authorList>
    </citation>
    <scope>NUCLEOTIDE SEQUENCE</scope>
    <source>
        <strain evidence="2">3651</strain>
        <tissue evidence="2">Leaf</tissue>
    </source>
</reference>
<protein>
    <submittedName>
        <fullName evidence="2">Uncharacterized protein</fullName>
    </submittedName>
</protein>
<evidence type="ECO:0000313" key="3">
    <source>
        <dbReference type="Proteomes" id="UP001293254"/>
    </source>
</evidence>
<name>A0AAE2CCJ4_9LAMI</name>
<comment type="caution">
    <text evidence="2">The sequence shown here is derived from an EMBL/GenBank/DDBJ whole genome shotgun (WGS) entry which is preliminary data.</text>
</comment>